<evidence type="ECO:0000313" key="4">
    <source>
        <dbReference type="Proteomes" id="UP000253426"/>
    </source>
</evidence>
<protein>
    <submittedName>
        <fullName evidence="3">ADP-ribose pyrophosphatase YjhB (NUDIX family)</fullName>
    </submittedName>
</protein>
<keyword evidence="1" id="KW-0378">Hydrolase</keyword>
<dbReference type="AlphaFoldDB" id="A0A366HTH4"/>
<organism evidence="3 4">
    <name type="scientific">Roseimicrobium gellanilyticum</name>
    <dbReference type="NCBI Taxonomy" id="748857"/>
    <lineage>
        <taxon>Bacteria</taxon>
        <taxon>Pseudomonadati</taxon>
        <taxon>Verrucomicrobiota</taxon>
        <taxon>Verrucomicrobiia</taxon>
        <taxon>Verrucomicrobiales</taxon>
        <taxon>Verrucomicrobiaceae</taxon>
        <taxon>Roseimicrobium</taxon>
    </lineage>
</organism>
<dbReference type="PROSITE" id="PS00893">
    <property type="entry name" value="NUDIX_BOX"/>
    <property type="match status" value="1"/>
</dbReference>
<dbReference type="OrthoDB" id="9787880at2"/>
<dbReference type="GO" id="GO:0016787">
    <property type="term" value="F:hydrolase activity"/>
    <property type="evidence" value="ECO:0007669"/>
    <property type="project" value="UniProtKB-KW"/>
</dbReference>
<name>A0A366HTH4_9BACT</name>
<dbReference type="Proteomes" id="UP000253426">
    <property type="component" value="Unassembled WGS sequence"/>
</dbReference>
<accession>A0A366HTH4</accession>
<reference evidence="3 4" key="1">
    <citation type="submission" date="2018-06" db="EMBL/GenBank/DDBJ databases">
        <title>Genomic Encyclopedia of Type Strains, Phase IV (KMG-IV): sequencing the most valuable type-strain genomes for metagenomic binning, comparative biology and taxonomic classification.</title>
        <authorList>
            <person name="Goeker M."/>
        </authorList>
    </citation>
    <scope>NUCLEOTIDE SEQUENCE [LARGE SCALE GENOMIC DNA]</scope>
    <source>
        <strain evidence="3 4">DSM 25532</strain>
    </source>
</reference>
<dbReference type="InterPro" id="IPR000086">
    <property type="entry name" value="NUDIX_hydrolase_dom"/>
</dbReference>
<gene>
    <name evidence="3" type="ORF">DES53_101369</name>
</gene>
<dbReference type="RefSeq" id="WP_147263152.1">
    <property type="nucleotide sequence ID" value="NZ_QNRR01000001.1"/>
</dbReference>
<dbReference type="EMBL" id="QNRR01000001">
    <property type="protein sequence ID" value="RBP47572.1"/>
    <property type="molecule type" value="Genomic_DNA"/>
</dbReference>
<dbReference type="PANTHER" id="PTHR43736">
    <property type="entry name" value="ADP-RIBOSE PYROPHOSPHATASE"/>
    <property type="match status" value="1"/>
</dbReference>
<dbReference type="Pfam" id="PF00293">
    <property type="entry name" value="NUDIX"/>
    <property type="match status" value="1"/>
</dbReference>
<evidence type="ECO:0000256" key="1">
    <source>
        <dbReference type="ARBA" id="ARBA00022801"/>
    </source>
</evidence>
<dbReference type="Gene3D" id="3.90.79.10">
    <property type="entry name" value="Nucleoside Triphosphate Pyrophosphohydrolase"/>
    <property type="match status" value="1"/>
</dbReference>
<comment type="caution">
    <text evidence="3">The sequence shown here is derived from an EMBL/GenBank/DDBJ whole genome shotgun (WGS) entry which is preliminary data.</text>
</comment>
<dbReference type="SUPFAM" id="SSF55811">
    <property type="entry name" value="Nudix"/>
    <property type="match status" value="1"/>
</dbReference>
<keyword evidence="4" id="KW-1185">Reference proteome</keyword>
<feature type="domain" description="Nudix hydrolase" evidence="2">
    <location>
        <begin position="45"/>
        <end position="179"/>
    </location>
</feature>
<evidence type="ECO:0000259" key="2">
    <source>
        <dbReference type="PROSITE" id="PS51462"/>
    </source>
</evidence>
<proteinExistence type="predicted"/>
<dbReference type="InterPro" id="IPR020084">
    <property type="entry name" value="NUDIX_hydrolase_CS"/>
</dbReference>
<evidence type="ECO:0000313" key="3">
    <source>
        <dbReference type="EMBL" id="RBP47572.1"/>
    </source>
</evidence>
<sequence length="191" mass="21835">MDRHALRSQLATLDLTRRTVEEPFRDQMIALLDAESQCFHRSCFPGHFTASAFIVSADGSRTLLNHHRKLNRWLHFGGHCDGDENLVRVAQREALEECGIEGLILASARPFDLDVHPIPAHGNEPDHFHYDVNFVLIAPEGATEIISPESVELRWFTPEEMQALPLVESMRRITRKWQDLRERRAHAAPDA</sequence>
<dbReference type="CDD" id="cd03674">
    <property type="entry name" value="NUDIX_Hydrolase"/>
    <property type="match status" value="1"/>
</dbReference>
<dbReference type="PROSITE" id="PS51462">
    <property type="entry name" value="NUDIX"/>
    <property type="match status" value="1"/>
</dbReference>
<dbReference type="PANTHER" id="PTHR43736:SF1">
    <property type="entry name" value="DIHYDRONEOPTERIN TRIPHOSPHATE DIPHOSPHATASE"/>
    <property type="match status" value="1"/>
</dbReference>
<dbReference type="InterPro" id="IPR015797">
    <property type="entry name" value="NUDIX_hydrolase-like_dom_sf"/>
</dbReference>